<gene>
    <name evidence="1" type="ORF">NTEN_LOCUS12970</name>
</gene>
<proteinExistence type="predicted"/>
<evidence type="ECO:0000313" key="1">
    <source>
        <dbReference type="EMBL" id="CAB0007704.1"/>
    </source>
</evidence>
<organism evidence="1 2">
    <name type="scientific">Nesidiocoris tenuis</name>
    <dbReference type="NCBI Taxonomy" id="355587"/>
    <lineage>
        <taxon>Eukaryota</taxon>
        <taxon>Metazoa</taxon>
        <taxon>Ecdysozoa</taxon>
        <taxon>Arthropoda</taxon>
        <taxon>Hexapoda</taxon>
        <taxon>Insecta</taxon>
        <taxon>Pterygota</taxon>
        <taxon>Neoptera</taxon>
        <taxon>Paraneoptera</taxon>
        <taxon>Hemiptera</taxon>
        <taxon>Heteroptera</taxon>
        <taxon>Panheteroptera</taxon>
        <taxon>Cimicomorpha</taxon>
        <taxon>Miridae</taxon>
        <taxon>Dicyphina</taxon>
        <taxon>Nesidiocoris</taxon>
    </lineage>
</organism>
<feature type="non-terminal residue" evidence="1">
    <location>
        <position position="1"/>
    </location>
</feature>
<dbReference type="Proteomes" id="UP000479000">
    <property type="component" value="Unassembled WGS sequence"/>
</dbReference>
<keyword evidence="2" id="KW-1185">Reference proteome</keyword>
<reference evidence="1 2" key="1">
    <citation type="submission" date="2020-02" db="EMBL/GenBank/DDBJ databases">
        <authorList>
            <person name="Ferguson B K."/>
        </authorList>
    </citation>
    <scope>NUCLEOTIDE SEQUENCE [LARGE SCALE GENOMIC DNA]</scope>
</reference>
<name>A0A6H5GW36_9HEMI</name>
<evidence type="ECO:0000313" key="2">
    <source>
        <dbReference type="Proteomes" id="UP000479000"/>
    </source>
</evidence>
<sequence>GDALPAALTFSTPLESNVVTAMAARLERLQLPRSRGLFSALREPSIFQLIIATNYG</sequence>
<accession>A0A6H5GW36</accession>
<dbReference type="AlphaFoldDB" id="A0A6H5GW36"/>
<protein>
    <submittedName>
        <fullName evidence="1">Uncharacterized protein</fullName>
    </submittedName>
</protein>
<dbReference type="EMBL" id="CADCXU010019270">
    <property type="protein sequence ID" value="CAB0007704.1"/>
    <property type="molecule type" value="Genomic_DNA"/>
</dbReference>